<gene>
    <name evidence="9" type="ORF">OCTVUL_1B029579</name>
</gene>
<name>A0AA36BWQ7_OCTVU</name>
<feature type="compositionally biased region" description="Low complexity" evidence="7">
    <location>
        <begin position="241"/>
        <end position="250"/>
    </location>
</feature>
<dbReference type="AlphaFoldDB" id="A0AA36BWQ7"/>
<dbReference type="InterPro" id="IPR017948">
    <property type="entry name" value="TGFb_CS"/>
</dbReference>
<feature type="compositionally biased region" description="Basic and acidic residues" evidence="7">
    <location>
        <begin position="194"/>
        <end position="213"/>
    </location>
</feature>
<dbReference type="GO" id="GO:0005125">
    <property type="term" value="F:cytokine activity"/>
    <property type="evidence" value="ECO:0007669"/>
    <property type="project" value="TreeGrafter"/>
</dbReference>
<evidence type="ECO:0000256" key="3">
    <source>
        <dbReference type="ARBA" id="ARBA00022525"/>
    </source>
</evidence>
<dbReference type="Gene3D" id="2.10.90.10">
    <property type="entry name" value="Cystine-knot cytokines"/>
    <property type="match status" value="1"/>
</dbReference>
<evidence type="ECO:0000259" key="8">
    <source>
        <dbReference type="PROSITE" id="PS51362"/>
    </source>
</evidence>
<reference evidence="9" key="1">
    <citation type="submission" date="2023-08" db="EMBL/GenBank/DDBJ databases">
        <authorList>
            <person name="Alioto T."/>
            <person name="Alioto T."/>
            <person name="Gomez Garrido J."/>
        </authorList>
    </citation>
    <scope>NUCLEOTIDE SEQUENCE</scope>
</reference>
<dbReference type="SUPFAM" id="SSF57501">
    <property type="entry name" value="Cystine-knot cytokines"/>
    <property type="match status" value="1"/>
</dbReference>
<evidence type="ECO:0000256" key="4">
    <source>
        <dbReference type="ARBA" id="ARBA00023030"/>
    </source>
</evidence>
<evidence type="ECO:0000256" key="2">
    <source>
        <dbReference type="ARBA" id="ARBA00006656"/>
    </source>
</evidence>
<protein>
    <submittedName>
        <fullName evidence="9">Differentiation factor 11</fullName>
    </submittedName>
</protein>
<dbReference type="PANTHER" id="PTHR11848:SF262">
    <property type="entry name" value="LD29161P"/>
    <property type="match status" value="1"/>
</dbReference>
<comment type="subcellular location">
    <subcellularLocation>
        <location evidence="1">Secreted</location>
    </subcellularLocation>
</comment>
<proteinExistence type="inferred from homology"/>
<evidence type="ECO:0000256" key="5">
    <source>
        <dbReference type="ARBA" id="ARBA00023157"/>
    </source>
</evidence>
<comment type="similarity">
    <text evidence="2 6">Belongs to the TGF-beta family.</text>
</comment>
<dbReference type="InterPro" id="IPR001111">
    <property type="entry name" value="TGF-b_propeptide"/>
</dbReference>
<dbReference type="PROSITE" id="PS00250">
    <property type="entry name" value="TGF_BETA_1"/>
    <property type="match status" value="1"/>
</dbReference>
<feature type="compositionally biased region" description="Polar residues" evidence="7">
    <location>
        <begin position="258"/>
        <end position="269"/>
    </location>
</feature>
<dbReference type="InterPro" id="IPR001839">
    <property type="entry name" value="TGF-b_C"/>
</dbReference>
<keyword evidence="4 6" id="KW-0339">Growth factor</keyword>
<keyword evidence="10" id="KW-1185">Reference proteome</keyword>
<dbReference type="InterPro" id="IPR029034">
    <property type="entry name" value="Cystine-knot_cytokine"/>
</dbReference>
<dbReference type="GO" id="GO:0005615">
    <property type="term" value="C:extracellular space"/>
    <property type="evidence" value="ECO:0007669"/>
    <property type="project" value="TreeGrafter"/>
</dbReference>
<dbReference type="SMART" id="SM00204">
    <property type="entry name" value="TGFB"/>
    <property type="match status" value="1"/>
</dbReference>
<organism evidence="9 10">
    <name type="scientific">Octopus vulgaris</name>
    <name type="common">Common octopus</name>
    <dbReference type="NCBI Taxonomy" id="6645"/>
    <lineage>
        <taxon>Eukaryota</taxon>
        <taxon>Metazoa</taxon>
        <taxon>Spiralia</taxon>
        <taxon>Lophotrochozoa</taxon>
        <taxon>Mollusca</taxon>
        <taxon>Cephalopoda</taxon>
        <taxon>Coleoidea</taxon>
        <taxon>Octopodiformes</taxon>
        <taxon>Octopoda</taxon>
        <taxon>Incirrata</taxon>
        <taxon>Octopodidae</taxon>
        <taxon>Octopus</taxon>
    </lineage>
</organism>
<dbReference type="PROSITE" id="PS51362">
    <property type="entry name" value="TGF_BETA_2"/>
    <property type="match status" value="1"/>
</dbReference>
<dbReference type="CDD" id="cd13751">
    <property type="entry name" value="TGF_beta_GDF8_like"/>
    <property type="match status" value="1"/>
</dbReference>
<evidence type="ECO:0000256" key="6">
    <source>
        <dbReference type="RuleBase" id="RU000354"/>
    </source>
</evidence>
<feature type="domain" description="TGF-beta family profile" evidence="8">
    <location>
        <begin position="514"/>
        <end position="627"/>
    </location>
</feature>
<dbReference type="Pfam" id="PF00019">
    <property type="entry name" value="TGF_beta"/>
    <property type="match status" value="1"/>
</dbReference>
<feature type="compositionally biased region" description="Polar residues" evidence="7">
    <location>
        <begin position="278"/>
        <end position="287"/>
    </location>
</feature>
<feature type="compositionally biased region" description="Basic residues" evidence="7">
    <location>
        <begin position="184"/>
        <end position="193"/>
    </location>
</feature>
<dbReference type="Pfam" id="PF00688">
    <property type="entry name" value="TGFb_propeptide"/>
    <property type="match status" value="1"/>
</dbReference>
<keyword evidence="3" id="KW-0964">Secreted</keyword>
<evidence type="ECO:0000256" key="1">
    <source>
        <dbReference type="ARBA" id="ARBA00004613"/>
    </source>
</evidence>
<sequence length="627" mass="73075">MSFLRTLSQFYVFVCCQFFVFLDFSFGFAISNPLRWQQTPTLLPSHPFLTNLKVQNPEPKNTFEDKTKSTFYKSKTNTENKLQERKQLSFRQKTNYSSRNSRFQNVIENHNSSMNSLNYPLGDIDSYSSRNENGSRNIWPVDVSGGTEDEDLEDGENVYTGLSILRRNRRSLQSMYDRSLRTSNRGHRRKRRHPVDNNKKGDKFRFGKTNERNRKVKMKAKQNRTAAKQGIRHNLATTKSNNNNNNNNNNSRSRHGNSFRSKNSTGKQKQNGRRFGNHSYQHSSRSGTACHICNMKRIDKELRLKKLKIQILKQIGMTEFPNVTAGQRISQVPVLRQLIDNMSMQRDEPQWKDLPGDYELSFPERMIIIAEKPQLRRRSFIARSADDICYFNIGDKLEHSVIKEANLWLYLKKTVKTIKRSIVKIRIWNATANTKRERPLRSIKLDVSNHGQWIKLKMSAIVKYWVKHSDFNYGLNITAIDPFGDNRIWTPAVPGHDEEYPVMDITFSRQKHGRQRRTTSYKCSAKEPLGRCCLYPLTVDFMKMKWGWVLHPQKFEANYCSGNCTIDMMDDSFPNTYIGFQSGVSVNDIPCCTSTNESVLQILYMNHKNKIIRTNLKDIIVNNCGCR</sequence>
<keyword evidence="5" id="KW-1015">Disulfide bond</keyword>
<dbReference type="Gene3D" id="2.60.120.970">
    <property type="match status" value="1"/>
</dbReference>
<dbReference type="EMBL" id="OX597840">
    <property type="protein sequence ID" value="CAI9741744.1"/>
    <property type="molecule type" value="Genomic_DNA"/>
</dbReference>
<feature type="region of interest" description="Disordered" evidence="7">
    <location>
        <begin position="128"/>
        <end position="154"/>
    </location>
</feature>
<evidence type="ECO:0000313" key="10">
    <source>
        <dbReference type="Proteomes" id="UP001162480"/>
    </source>
</evidence>
<evidence type="ECO:0000313" key="9">
    <source>
        <dbReference type="EMBL" id="CAI9741744.1"/>
    </source>
</evidence>
<dbReference type="InterPro" id="IPR015615">
    <property type="entry name" value="TGF-beta-rel"/>
</dbReference>
<evidence type="ECO:0000256" key="7">
    <source>
        <dbReference type="SAM" id="MobiDB-lite"/>
    </source>
</evidence>
<accession>A0AA36BWQ7</accession>
<dbReference type="Proteomes" id="UP001162480">
    <property type="component" value="Chromosome 27"/>
</dbReference>
<dbReference type="PANTHER" id="PTHR11848">
    <property type="entry name" value="TGF-BETA FAMILY"/>
    <property type="match status" value="1"/>
</dbReference>
<dbReference type="GO" id="GO:0008083">
    <property type="term" value="F:growth factor activity"/>
    <property type="evidence" value="ECO:0007669"/>
    <property type="project" value="UniProtKB-KW"/>
</dbReference>
<feature type="region of interest" description="Disordered" evidence="7">
    <location>
        <begin position="175"/>
        <end position="287"/>
    </location>
</feature>